<accession>A0A7W8DK32</accession>
<dbReference type="EC" id="3.1.3.3" evidence="3"/>
<keyword evidence="4" id="KW-1185">Reference proteome</keyword>
<proteinExistence type="predicted"/>
<dbReference type="Pfam" id="PF13185">
    <property type="entry name" value="GAF_2"/>
    <property type="match status" value="1"/>
</dbReference>
<evidence type="ECO:0000313" key="4">
    <source>
        <dbReference type="Proteomes" id="UP000590740"/>
    </source>
</evidence>
<protein>
    <submittedName>
        <fullName evidence="3">Sigma-B regulation protein RsbU (Phosphoserine phosphatase)</fullName>
        <ecNumber evidence="3">3.1.3.3</ecNumber>
    </submittedName>
</protein>
<dbReference type="EMBL" id="JACHIG010000004">
    <property type="protein sequence ID" value="MBB5032809.1"/>
    <property type="molecule type" value="Genomic_DNA"/>
</dbReference>
<dbReference type="SMART" id="SM00331">
    <property type="entry name" value="PP2C_SIG"/>
    <property type="match status" value="1"/>
</dbReference>
<dbReference type="SUPFAM" id="SSF81606">
    <property type="entry name" value="PP2C-like"/>
    <property type="match status" value="1"/>
</dbReference>
<dbReference type="PANTHER" id="PTHR43156">
    <property type="entry name" value="STAGE II SPORULATION PROTEIN E-RELATED"/>
    <property type="match status" value="1"/>
</dbReference>
<evidence type="ECO:0000259" key="2">
    <source>
        <dbReference type="SMART" id="SM00331"/>
    </source>
</evidence>
<reference evidence="3 4" key="1">
    <citation type="submission" date="2020-08" db="EMBL/GenBank/DDBJ databases">
        <title>Genomic Encyclopedia of Type Strains, Phase IV (KMG-IV): sequencing the most valuable type-strain genomes for metagenomic binning, comparative biology and taxonomic classification.</title>
        <authorList>
            <person name="Goeker M."/>
        </authorList>
    </citation>
    <scope>NUCLEOTIDE SEQUENCE [LARGE SCALE GENOMIC DNA]</scope>
    <source>
        <strain evidence="3 4">DSM 12252</strain>
    </source>
</reference>
<dbReference type="InterPro" id="IPR052016">
    <property type="entry name" value="Bact_Sigma-Reg"/>
</dbReference>
<feature type="domain" description="PPM-type phosphatase" evidence="2">
    <location>
        <begin position="259"/>
        <end position="480"/>
    </location>
</feature>
<dbReference type="Proteomes" id="UP000590740">
    <property type="component" value="Unassembled WGS sequence"/>
</dbReference>
<organism evidence="3 4">
    <name type="scientific">Prosthecobacter vanneervenii</name>
    <dbReference type="NCBI Taxonomy" id="48466"/>
    <lineage>
        <taxon>Bacteria</taxon>
        <taxon>Pseudomonadati</taxon>
        <taxon>Verrucomicrobiota</taxon>
        <taxon>Verrucomicrobiia</taxon>
        <taxon>Verrucomicrobiales</taxon>
        <taxon>Verrucomicrobiaceae</taxon>
        <taxon>Prosthecobacter</taxon>
    </lineage>
</organism>
<dbReference type="Pfam" id="PF07228">
    <property type="entry name" value="SpoIIE"/>
    <property type="match status" value="1"/>
</dbReference>
<dbReference type="Gene3D" id="3.30.450.40">
    <property type="match status" value="1"/>
</dbReference>
<evidence type="ECO:0000313" key="3">
    <source>
        <dbReference type="EMBL" id="MBB5032809.1"/>
    </source>
</evidence>
<name>A0A7W8DK32_9BACT</name>
<sequence>MTIALLVLIVLLMTAGLVMLAQIARQQKHAIAELRAEEEAIVAEERRMFHYLHDLGEAIWRDDQQASMYRLIVEGAIRVTQSTGGALYLFDEASQQLVPRHYSDFCAPLISLPERVRLLMKENPATLLSTLRMHAEPVKSGLLGSVFVQQKTELLSDLGAEMRLGEHLVTSQKGVTAMIGPLSFGMRRLGILAVTSPKDGRSYNANDFEVFNSLIEQSAFALANAMSHQEASKNRMDQQELQNASQIQKVLLPDADPQVPGFIIAGRNIPARTLSGDYFDYLQLPDGRFGAVIADVSGKGLGAAMITVMCRTLMRAKSQGSTSPSSVLAAVNRQIAPDIREDMFITMSYVVMEQNGSTLTLSRAGHNAALLWRKATGKVESIHPPGLGVGIDKGAVFERVTKDASFDMEPGDCLLLYTDGVNEAMDPKGVEFGEERVEEELAKHAPHGPKAVIGGIIMDLEHFLKGRRSHDDITLIAIQKTA</sequence>
<gene>
    <name evidence="3" type="ORF">HNQ65_002391</name>
</gene>
<dbReference type="InterPro" id="IPR003018">
    <property type="entry name" value="GAF"/>
</dbReference>
<dbReference type="PANTHER" id="PTHR43156:SF2">
    <property type="entry name" value="STAGE II SPORULATION PROTEIN E"/>
    <property type="match status" value="1"/>
</dbReference>
<dbReference type="InterPro" id="IPR036457">
    <property type="entry name" value="PPM-type-like_dom_sf"/>
</dbReference>
<comment type="caution">
    <text evidence="3">The sequence shown here is derived from an EMBL/GenBank/DDBJ whole genome shotgun (WGS) entry which is preliminary data.</text>
</comment>
<dbReference type="AlphaFoldDB" id="A0A7W8DK32"/>
<dbReference type="InterPro" id="IPR029016">
    <property type="entry name" value="GAF-like_dom_sf"/>
</dbReference>
<dbReference type="GO" id="GO:0016791">
    <property type="term" value="F:phosphatase activity"/>
    <property type="evidence" value="ECO:0007669"/>
    <property type="project" value="TreeGrafter"/>
</dbReference>
<evidence type="ECO:0000256" key="1">
    <source>
        <dbReference type="ARBA" id="ARBA00022801"/>
    </source>
</evidence>
<dbReference type="SUPFAM" id="SSF55781">
    <property type="entry name" value="GAF domain-like"/>
    <property type="match status" value="1"/>
</dbReference>
<dbReference type="RefSeq" id="WP_184339719.1">
    <property type="nucleotide sequence ID" value="NZ_JACHIG010000004.1"/>
</dbReference>
<dbReference type="Gene3D" id="3.60.40.10">
    <property type="entry name" value="PPM-type phosphatase domain"/>
    <property type="match status" value="1"/>
</dbReference>
<keyword evidence="1 3" id="KW-0378">Hydrolase</keyword>
<dbReference type="InterPro" id="IPR001932">
    <property type="entry name" value="PPM-type_phosphatase-like_dom"/>
</dbReference>